<dbReference type="InterPro" id="IPR000595">
    <property type="entry name" value="cNMP-bd_dom"/>
</dbReference>
<dbReference type="PANTHER" id="PTHR24567">
    <property type="entry name" value="CRP FAMILY TRANSCRIPTIONAL REGULATORY PROTEIN"/>
    <property type="match status" value="1"/>
</dbReference>
<evidence type="ECO:0000256" key="3">
    <source>
        <dbReference type="ARBA" id="ARBA00023163"/>
    </source>
</evidence>
<dbReference type="InterPro" id="IPR012318">
    <property type="entry name" value="HTH_CRP"/>
</dbReference>
<keyword evidence="1" id="KW-0805">Transcription regulation</keyword>
<feature type="domain" description="HTH crp-type" evidence="4">
    <location>
        <begin position="133"/>
        <end position="194"/>
    </location>
</feature>
<evidence type="ECO:0000256" key="1">
    <source>
        <dbReference type="ARBA" id="ARBA00023015"/>
    </source>
</evidence>
<keyword evidence="3" id="KW-0804">Transcription</keyword>
<accession>A0A7C1FUE9</accession>
<dbReference type="InterPro" id="IPR036390">
    <property type="entry name" value="WH_DNA-bd_sf"/>
</dbReference>
<dbReference type="GO" id="GO:0003700">
    <property type="term" value="F:DNA-binding transcription factor activity"/>
    <property type="evidence" value="ECO:0007669"/>
    <property type="project" value="TreeGrafter"/>
</dbReference>
<sequence length="208" mass="23466">MTTEAQRLMRESLQRVTIPGNHILFDLDSPCLAYVLLYTGSVRVVKPTFSGREILLYRLEPGDSCVLTASCLLGRTNYPARGVVESDLTAFVLSQPVFNRLMDTSAPFRALVFHHFADRIADLMQLVEEVAFGQVDQRLAAYLLERAPLLQTTHQQIADELGTVREVISRRLKQFEHHGLVQLARGQVRINDVQRLQQIAATLRDSGH</sequence>
<dbReference type="InterPro" id="IPR036388">
    <property type="entry name" value="WH-like_DNA-bd_sf"/>
</dbReference>
<comment type="caution">
    <text evidence="5">The sequence shown here is derived from an EMBL/GenBank/DDBJ whole genome shotgun (WGS) entry which is preliminary data.</text>
</comment>
<dbReference type="AlphaFoldDB" id="A0A7C1FUE9"/>
<dbReference type="InterPro" id="IPR018490">
    <property type="entry name" value="cNMP-bd_dom_sf"/>
</dbReference>
<protein>
    <submittedName>
        <fullName evidence="5">Crp/Fnr family transcriptional regulator</fullName>
    </submittedName>
</protein>
<dbReference type="SUPFAM" id="SSF46785">
    <property type="entry name" value="Winged helix' DNA-binding domain"/>
    <property type="match status" value="1"/>
</dbReference>
<evidence type="ECO:0000313" key="5">
    <source>
        <dbReference type="EMBL" id="HDX31791.1"/>
    </source>
</evidence>
<evidence type="ECO:0000256" key="2">
    <source>
        <dbReference type="ARBA" id="ARBA00023125"/>
    </source>
</evidence>
<name>A0A7C1FUE9_9CHLR</name>
<dbReference type="InterPro" id="IPR014710">
    <property type="entry name" value="RmlC-like_jellyroll"/>
</dbReference>
<dbReference type="Gene3D" id="1.10.10.10">
    <property type="entry name" value="Winged helix-like DNA-binding domain superfamily/Winged helix DNA-binding domain"/>
    <property type="match status" value="1"/>
</dbReference>
<evidence type="ECO:0000259" key="4">
    <source>
        <dbReference type="PROSITE" id="PS51063"/>
    </source>
</evidence>
<dbReference type="GO" id="GO:0005829">
    <property type="term" value="C:cytosol"/>
    <property type="evidence" value="ECO:0007669"/>
    <property type="project" value="TreeGrafter"/>
</dbReference>
<proteinExistence type="predicted"/>
<dbReference type="PANTHER" id="PTHR24567:SF74">
    <property type="entry name" value="HTH-TYPE TRANSCRIPTIONAL REGULATOR ARCR"/>
    <property type="match status" value="1"/>
</dbReference>
<reference evidence="5" key="1">
    <citation type="journal article" date="2020" name="mSystems">
        <title>Genome- and Community-Level Interaction Insights into Carbon Utilization and Element Cycling Functions of Hydrothermarchaeota in Hydrothermal Sediment.</title>
        <authorList>
            <person name="Zhou Z."/>
            <person name="Liu Y."/>
            <person name="Xu W."/>
            <person name="Pan J."/>
            <person name="Luo Z.H."/>
            <person name="Li M."/>
        </authorList>
    </citation>
    <scope>NUCLEOTIDE SEQUENCE [LARGE SCALE GENOMIC DNA]</scope>
    <source>
        <strain evidence="5">SpSt-289</strain>
    </source>
</reference>
<dbReference type="GO" id="GO:0003677">
    <property type="term" value="F:DNA binding"/>
    <property type="evidence" value="ECO:0007669"/>
    <property type="project" value="UniProtKB-KW"/>
</dbReference>
<keyword evidence="2" id="KW-0238">DNA-binding</keyword>
<organism evidence="5">
    <name type="scientific">Caldilinea aerophila</name>
    <dbReference type="NCBI Taxonomy" id="133453"/>
    <lineage>
        <taxon>Bacteria</taxon>
        <taxon>Bacillati</taxon>
        <taxon>Chloroflexota</taxon>
        <taxon>Caldilineae</taxon>
        <taxon>Caldilineales</taxon>
        <taxon>Caldilineaceae</taxon>
        <taxon>Caldilinea</taxon>
    </lineage>
</organism>
<gene>
    <name evidence="5" type="ORF">ENQ20_09920</name>
</gene>
<dbReference type="InterPro" id="IPR050397">
    <property type="entry name" value="Env_Response_Regulators"/>
</dbReference>
<dbReference type="Gene3D" id="2.60.120.10">
    <property type="entry name" value="Jelly Rolls"/>
    <property type="match status" value="1"/>
</dbReference>
<dbReference type="SUPFAM" id="SSF51206">
    <property type="entry name" value="cAMP-binding domain-like"/>
    <property type="match status" value="1"/>
</dbReference>
<dbReference type="CDD" id="cd00038">
    <property type="entry name" value="CAP_ED"/>
    <property type="match status" value="1"/>
</dbReference>
<dbReference type="EMBL" id="DSMG01000100">
    <property type="protein sequence ID" value="HDX31791.1"/>
    <property type="molecule type" value="Genomic_DNA"/>
</dbReference>
<dbReference type="Pfam" id="PF13545">
    <property type="entry name" value="HTH_Crp_2"/>
    <property type="match status" value="1"/>
</dbReference>
<dbReference type="PROSITE" id="PS51063">
    <property type="entry name" value="HTH_CRP_2"/>
    <property type="match status" value="1"/>
</dbReference>
<dbReference type="SMART" id="SM00419">
    <property type="entry name" value="HTH_CRP"/>
    <property type="match status" value="1"/>
</dbReference>
<dbReference type="PRINTS" id="PR00034">
    <property type="entry name" value="HTHCRP"/>
</dbReference>
<dbReference type="Pfam" id="PF00027">
    <property type="entry name" value="cNMP_binding"/>
    <property type="match status" value="1"/>
</dbReference>